<feature type="transmembrane region" description="Helical" evidence="10">
    <location>
        <begin position="385"/>
        <end position="403"/>
    </location>
</feature>
<dbReference type="GO" id="GO:0071555">
    <property type="term" value="P:cell wall organization"/>
    <property type="evidence" value="ECO:0007669"/>
    <property type="project" value="UniProtKB-UniRule"/>
</dbReference>
<feature type="transmembrane region" description="Helical" evidence="10">
    <location>
        <begin position="94"/>
        <end position="115"/>
    </location>
</feature>
<dbReference type="InterPro" id="IPR051050">
    <property type="entry name" value="Lipid_II_flippase_MurJ/MviN"/>
</dbReference>
<dbReference type="EMBL" id="SLWL01000004">
    <property type="protein sequence ID" value="TCO14148.1"/>
    <property type="molecule type" value="Genomic_DNA"/>
</dbReference>
<evidence type="ECO:0000256" key="6">
    <source>
        <dbReference type="ARBA" id="ARBA00022989"/>
    </source>
</evidence>
<evidence type="ECO:0000256" key="8">
    <source>
        <dbReference type="ARBA" id="ARBA00060041"/>
    </source>
</evidence>
<evidence type="ECO:0000256" key="2">
    <source>
        <dbReference type="ARBA" id="ARBA00022475"/>
    </source>
</evidence>
<evidence type="ECO:0000256" key="3">
    <source>
        <dbReference type="ARBA" id="ARBA00022692"/>
    </source>
</evidence>
<dbReference type="NCBIfam" id="TIGR01695">
    <property type="entry name" value="murJ_mviN"/>
    <property type="match status" value="1"/>
</dbReference>
<keyword evidence="3 10" id="KW-0812">Transmembrane</keyword>
<feature type="transmembrane region" description="Helical" evidence="10">
    <location>
        <begin position="442"/>
        <end position="464"/>
    </location>
</feature>
<comment type="function">
    <text evidence="8 10 11">Involved in peptidoglycan biosynthesis. Transports lipid-linked peptidoglycan precursors from the inner to the outer leaflet of the cytoplasmic membrane.</text>
</comment>
<feature type="transmembrane region" description="Helical" evidence="10">
    <location>
        <begin position="127"/>
        <end position="150"/>
    </location>
</feature>
<evidence type="ECO:0000256" key="1">
    <source>
        <dbReference type="ARBA" id="ARBA00004651"/>
    </source>
</evidence>
<dbReference type="Proteomes" id="UP000294881">
    <property type="component" value="Unassembled WGS sequence"/>
</dbReference>
<dbReference type="GO" id="GO:0034204">
    <property type="term" value="P:lipid translocation"/>
    <property type="evidence" value="ECO:0007669"/>
    <property type="project" value="TreeGrafter"/>
</dbReference>
<proteinExistence type="inferred from homology"/>
<dbReference type="InterPro" id="IPR004268">
    <property type="entry name" value="MurJ"/>
</dbReference>
<keyword evidence="5 10" id="KW-0573">Peptidoglycan synthesis</keyword>
<feature type="transmembrane region" description="Helical" evidence="10">
    <location>
        <begin position="409"/>
        <end position="430"/>
    </location>
</feature>
<dbReference type="GO" id="GO:0015648">
    <property type="term" value="F:lipid-linked peptidoglycan transporter activity"/>
    <property type="evidence" value="ECO:0007669"/>
    <property type="project" value="UniProtKB-UniRule"/>
</dbReference>
<feature type="transmembrane region" description="Helical" evidence="10">
    <location>
        <begin position="29"/>
        <end position="48"/>
    </location>
</feature>
<dbReference type="CDD" id="cd13123">
    <property type="entry name" value="MATE_MurJ_like"/>
    <property type="match status" value="1"/>
</dbReference>
<keyword evidence="10" id="KW-0997">Cell inner membrane</keyword>
<name>A0A4V2RXI4_9HYPH</name>
<keyword evidence="2 10" id="KW-1003">Cell membrane</keyword>
<evidence type="ECO:0000256" key="9">
    <source>
        <dbReference type="ARBA" id="ARBA00061532"/>
    </source>
</evidence>
<comment type="similarity">
    <text evidence="9 10 11">Belongs to the MurJ/MviN family.</text>
</comment>
<comment type="subcellular location">
    <subcellularLocation>
        <location evidence="10">Cell inner membrane</location>
        <topology evidence="10">Multi-pass membrane protein</topology>
    </subcellularLocation>
    <subcellularLocation>
        <location evidence="1">Cell membrane</location>
        <topology evidence="1">Multi-pass membrane protein</topology>
    </subcellularLocation>
</comment>
<keyword evidence="6 10" id="KW-1133">Transmembrane helix</keyword>
<gene>
    <name evidence="10" type="primary">murJ</name>
    <name evidence="12" type="ORF">EV666_104100</name>
</gene>
<keyword evidence="4 10" id="KW-0133">Cell shape</keyword>
<dbReference type="GO" id="GO:0008360">
    <property type="term" value="P:regulation of cell shape"/>
    <property type="evidence" value="ECO:0007669"/>
    <property type="project" value="UniProtKB-UniRule"/>
</dbReference>
<comment type="pathway">
    <text evidence="10">Cell wall biogenesis; peptidoglycan biosynthesis.</text>
</comment>
<sequence length="514" mass="54231">MGDLHMLRKILSFSGFTLLSRLTGFLRDVMMAAVMGAGPLMDAFAIAFKLPNHFRAIFGEGAFNSAFVPAYSHVRAQGGEAAARSFADRLFTGMLLVQLIVLALALVFMGQLVSLLAPGFTDDPAQFAFTVTLTRITFPYLLFMTLVTLVTGELNASDRYAAGAFAPVLLNLAMIGGLALAFLFPTSAHAVAWAVTVSGALQLALVMADAKRAGLFPRLRRFVWDSQMSRFFRTLGPAIIGSAGVQIAMFADTIIATLLPAGAVSSIYFADRIYQLPIGIIGIAVGTVIMTEMSRRLAAGDEAGAHRAQNRAMALTLVAAAPFACAFLVIPTLIMEALFARGAFTAANAAAAGQVLAAYAVGLPAIVLIRSAVSSFYGRRDTMTPLIASLSAVAVNVVLKILLTSHFGAPGLAMATSVGAWVNLGLLVLLASRRGWMGADSYFIKTVFCVALATLALAVAAWALEPHAARVAELAPRWRKETHLGLLGAAGAVIYAGALLMALRLSGVRFRGLR</sequence>
<feature type="transmembrane region" description="Helical" evidence="10">
    <location>
        <begin position="190"/>
        <end position="210"/>
    </location>
</feature>
<dbReference type="PANTHER" id="PTHR47019">
    <property type="entry name" value="LIPID II FLIPPASE MURJ"/>
    <property type="match status" value="1"/>
</dbReference>
<reference evidence="12 13" key="1">
    <citation type="submission" date="2019-03" db="EMBL/GenBank/DDBJ databases">
        <title>Genomic Encyclopedia of Type Strains, Phase IV (KMG-IV): sequencing the most valuable type-strain genomes for metagenomic binning, comparative biology and taxonomic classification.</title>
        <authorList>
            <person name="Goeker M."/>
        </authorList>
    </citation>
    <scope>NUCLEOTIDE SEQUENCE [LARGE SCALE GENOMIC DNA]</scope>
    <source>
        <strain evidence="12 13">DSM 22958</strain>
    </source>
</reference>
<dbReference type="PANTHER" id="PTHR47019:SF1">
    <property type="entry name" value="LIPID II FLIPPASE MURJ"/>
    <property type="match status" value="1"/>
</dbReference>
<evidence type="ECO:0000313" key="12">
    <source>
        <dbReference type="EMBL" id="TCO14148.1"/>
    </source>
</evidence>
<dbReference type="UniPathway" id="UPA00219"/>
<keyword evidence="10 11" id="KW-0813">Transport</keyword>
<dbReference type="Pfam" id="PF03023">
    <property type="entry name" value="MurJ"/>
    <property type="match status" value="1"/>
</dbReference>
<feature type="transmembrane region" description="Helical" evidence="10">
    <location>
        <begin position="312"/>
        <end position="334"/>
    </location>
</feature>
<dbReference type="PIRSF" id="PIRSF002869">
    <property type="entry name" value="MviN"/>
    <property type="match status" value="1"/>
</dbReference>
<evidence type="ECO:0000256" key="7">
    <source>
        <dbReference type="ARBA" id="ARBA00023136"/>
    </source>
</evidence>
<organism evidence="12 13">
    <name type="scientific">Camelimonas lactis</name>
    <dbReference type="NCBI Taxonomy" id="659006"/>
    <lineage>
        <taxon>Bacteria</taxon>
        <taxon>Pseudomonadati</taxon>
        <taxon>Pseudomonadota</taxon>
        <taxon>Alphaproteobacteria</taxon>
        <taxon>Hyphomicrobiales</taxon>
        <taxon>Chelatococcaceae</taxon>
        <taxon>Camelimonas</taxon>
    </lineage>
</organism>
<dbReference type="AlphaFoldDB" id="A0A4V2RXI4"/>
<feature type="transmembrane region" description="Helical" evidence="10">
    <location>
        <begin position="484"/>
        <end position="505"/>
    </location>
</feature>
<protein>
    <recommendedName>
        <fullName evidence="10">Probable lipid II flippase MurJ</fullName>
    </recommendedName>
</protein>
<comment type="caution">
    <text evidence="12">The sequence shown here is derived from an EMBL/GenBank/DDBJ whole genome shotgun (WGS) entry which is preliminary data.</text>
</comment>
<accession>A0A4V2RXI4</accession>
<keyword evidence="10 11" id="KW-0961">Cell wall biogenesis/degradation</keyword>
<feature type="transmembrane region" description="Helical" evidence="10">
    <location>
        <begin position="231"/>
        <end position="261"/>
    </location>
</feature>
<dbReference type="HAMAP" id="MF_02078">
    <property type="entry name" value="MurJ_MviN"/>
    <property type="match status" value="1"/>
</dbReference>
<dbReference type="PRINTS" id="PR01806">
    <property type="entry name" value="VIRFACTRMVIN"/>
</dbReference>
<evidence type="ECO:0000256" key="4">
    <source>
        <dbReference type="ARBA" id="ARBA00022960"/>
    </source>
</evidence>
<evidence type="ECO:0000313" key="13">
    <source>
        <dbReference type="Proteomes" id="UP000294881"/>
    </source>
</evidence>
<feature type="transmembrane region" description="Helical" evidence="10">
    <location>
        <begin position="162"/>
        <end position="184"/>
    </location>
</feature>
<evidence type="ECO:0000256" key="10">
    <source>
        <dbReference type="HAMAP-Rule" id="MF_02078"/>
    </source>
</evidence>
<keyword evidence="13" id="KW-1185">Reference proteome</keyword>
<evidence type="ECO:0000256" key="5">
    <source>
        <dbReference type="ARBA" id="ARBA00022984"/>
    </source>
</evidence>
<feature type="transmembrane region" description="Helical" evidence="10">
    <location>
        <begin position="273"/>
        <end position="291"/>
    </location>
</feature>
<dbReference type="GO" id="GO:0009252">
    <property type="term" value="P:peptidoglycan biosynthetic process"/>
    <property type="evidence" value="ECO:0007669"/>
    <property type="project" value="UniProtKB-UniRule"/>
</dbReference>
<dbReference type="GO" id="GO:0005886">
    <property type="term" value="C:plasma membrane"/>
    <property type="evidence" value="ECO:0007669"/>
    <property type="project" value="UniProtKB-SubCell"/>
</dbReference>
<keyword evidence="7 10" id="KW-0472">Membrane</keyword>
<evidence type="ECO:0000256" key="11">
    <source>
        <dbReference type="PIRNR" id="PIRNR002869"/>
    </source>
</evidence>
<feature type="transmembrane region" description="Helical" evidence="10">
    <location>
        <begin position="354"/>
        <end position="373"/>
    </location>
</feature>